<dbReference type="InterPro" id="IPR000719">
    <property type="entry name" value="Prot_kinase_dom"/>
</dbReference>
<dbReference type="InterPro" id="IPR011009">
    <property type="entry name" value="Kinase-like_dom_sf"/>
</dbReference>
<organism evidence="7 8">
    <name type="scientific">Anopheles maculatus</name>
    <dbReference type="NCBI Taxonomy" id="74869"/>
    <lineage>
        <taxon>Eukaryota</taxon>
        <taxon>Metazoa</taxon>
        <taxon>Ecdysozoa</taxon>
        <taxon>Arthropoda</taxon>
        <taxon>Hexapoda</taxon>
        <taxon>Insecta</taxon>
        <taxon>Pterygota</taxon>
        <taxon>Neoptera</taxon>
        <taxon>Endopterygota</taxon>
        <taxon>Diptera</taxon>
        <taxon>Nematocera</taxon>
        <taxon>Culicoidea</taxon>
        <taxon>Culicidae</taxon>
        <taxon>Anophelinae</taxon>
        <taxon>Anopheles</taxon>
        <taxon>Anopheles maculatus group</taxon>
    </lineage>
</organism>
<dbReference type="EC" id="2.7.11.1" evidence="2"/>
<proteinExistence type="inferred from homology"/>
<evidence type="ECO:0000256" key="5">
    <source>
        <dbReference type="PROSITE-ProRule" id="PRU10141"/>
    </source>
</evidence>
<evidence type="ECO:0000313" key="8">
    <source>
        <dbReference type="Proteomes" id="UP000075901"/>
    </source>
</evidence>
<evidence type="ECO:0000256" key="1">
    <source>
        <dbReference type="ARBA" id="ARBA00008874"/>
    </source>
</evidence>
<dbReference type="PROSITE" id="PS00107">
    <property type="entry name" value="PROTEIN_KINASE_ATP"/>
    <property type="match status" value="1"/>
</dbReference>
<feature type="domain" description="Protein kinase" evidence="6">
    <location>
        <begin position="134"/>
        <end position="180"/>
    </location>
</feature>
<evidence type="ECO:0000313" key="7">
    <source>
        <dbReference type="EnsemblMetazoa" id="AMAM022627-PA"/>
    </source>
</evidence>
<feature type="binding site" evidence="5">
    <location>
        <position position="163"/>
    </location>
    <ligand>
        <name>ATP</name>
        <dbReference type="ChEBI" id="CHEBI:30616"/>
    </ligand>
</feature>
<reference evidence="7" key="2">
    <citation type="submission" date="2020-05" db="UniProtKB">
        <authorList>
            <consortium name="EnsemblMetazoa"/>
        </authorList>
    </citation>
    <scope>IDENTIFICATION</scope>
    <source>
        <strain evidence="7">maculatus3</strain>
    </source>
</reference>
<dbReference type="PROSITE" id="PS50011">
    <property type="entry name" value="PROTEIN_KINASE_DOM"/>
    <property type="match status" value="1"/>
</dbReference>
<dbReference type="PANTHER" id="PTHR48012">
    <property type="entry name" value="STERILE20-LIKE KINASE, ISOFORM B-RELATED"/>
    <property type="match status" value="1"/>
</dbReference>
<dbReference type="EnsemblMetazoa" id="AMAM022627-RA">
    <property type="protein sequence ID" value="AMAM022627-PA"/>
    <property type="gene ID" value="AMAM022627"/>
</dbReference>
<dbReference type="GO" id="GO:0008349">
    <property type="term" value="F:MAP kinase kinase kinase kinase activity"/>
    <property type="evidence" value="ECO:0007669"/>
    <property type="project" value="TreeGrafter"/>
</dbReference>
<dbReference type="Gene3D" id="3.30.200.20">
    <property type="entry name" value="Phosphorylase Kinase, domain 1"/>
    <property type="match status" value="1"/>
</dbReference>
<evidence type="ECO:0000256" key="2">
    <source>
        <dbReference type="ARBA" id="ARBA00012513"/>
    </source>
</evidence>
<dbReference type="Proteomes" id="UP000075901">
    <property type="component" value="Unassembled WGS sequence"/>
</dbReference>
<dbReference type="GO" id="GO:0005524">
    <property type="term" value="F:ATP binding"/>
    <property type="evidence" value="ECO:0007669"/>
    <property type="project" value="UniProtKB-UniRule"/>
</dbReference>
<dbReference type="GO" id="GO:0005737">
    <property type="term" value="C:cytoplasm"/>
    <property type="evidence" value="ECO:0007669"/>
    <property type="project" value="TreeGrafter"/>
</dbReference>
<dbReference type="SUPFAM" id="SSF56112">
    <property type="entry name" value="Protein kinase-like (PK-like)"/>
    <property type="match status" value="1"/>
</dbReference>
<keyword evidence="8" id="KW-1185">Reference proteome</keyword>
<comment type="similarity">
    <text evidence="1">Belongs to the protein kinase superfamily. STE Ser/Thr protein kinase family. STE20 subfamily.</text>
</comment>
<dbReference type="PANTHER" id="PTHR48012:SF18">
    <property type="entry name" value="HAPPYHOUR, ISOFORM A"/>
    <property type="match status" value="1"/>
</dbReference>
<name>A0A182T9Z5_9DIPT</name>
<sequence>MLTTTAMPVTELLDAQLLQGGPAHIKEDSVIIVRSKTLFVFEADTITLVQLQQLLLGLLPSQQFKRPVQVCSERIAESRVTVFVGAGQSAKVFGYAYASGIRYGAGQVENAGRMSHPTPILSSAISRRNPEDEYELIHKIGSGTYGDVYKAKKLQSNDLAAIKVIKLEQGDDIQIIQQEI</sequence>
<dbReference type="VEuPathDB" id="VectorBase:AMAM022627"/>
<reference evidence="8" key="1">
    <citation type="submission" date="2013-09" db="EMBL/GenBank/DDBJ databases">
        <title>The Genome Sequence of Anopheles maculatus species B.</title>
        <authorList>
            <consortium name="The Broad Institute Genomics Platform"/>
            <person name="Neafsey D.E."/>
            <person name="Besansky N."/>
            <person name="Howell P."/>
            <person name="Walton C."/>
            <person name="Young S.K."/>
            <person name="Zeng Q."/>
            <person name="Gargeya S."/>
            <person name="Fitzgerald M."/>
            <person name="Haas B."/>
            <person name="Abouelleil A."/>
            <person name="Allen A.W."/>
            <person name="Alvarado L."/>
            <person name="Arachchi H.M."/>
            <person name="Berlin A.M."/>
            <person name="Chapman S.B."/>
            <person name="Gainer-Dewar J."/>
            <person name="Goldberg J."/>
            <person name="Griggs A."/>
            <person name="Gujja S."/>
            <person name="Hansen M."/>
            <person name="Howarth C."/>
            <person name="Imamovic A."/>
            <person name="Ireland A."/>
            <person name="Larimer J."/>
            <person name="McCowan C."/>
            <person name="Murphy C."/>
            <person name="Pearson M."/>
            <person name="Poon T.W."/>
            <person name="Priest M."/>
            <person name="Roberts A."/>
            <person name="Saif S."/>
            <person name="Shea T."/>
            <person name="Sisk P."/>
            <person name="Sykes S."/>
            <person name="Wortman J."/>
            <person name="Nusbaum C."/>
            <person name="Birren B."/>
        </authorList>
    </citation>
    <scope>NUCLEOTIDE SEQUENCE [LARGE SCALE GENOMIC DNA]</scope>
    <source>
        <strain evidence="8">maculatus3</strain>
    </source>
</reference>
<keyword evidence="4 5" id="KW-0067">ATP-binding</keyword>
<dbReference type="AlphaFoldDB" id="A0A182T9Z5"/>
<accession>A0A182T9Z5</accession>
<dbReference type="InterPro" id="IPR017441">
    <property type="entry name" value="Protein_kinase_ATP_BS"/>
</dbReference>
<dbReference type="InterPro" id="IPR050629">
    <property type="entry name" value="STE20/SPS1-PAK"/>
</dbReference>
<keyword evidence="3 5" id="KW-0547">Nucleotide-binding</keyword>
<evidence type="ECO:0000256" key="4">
    <source>
        <dbReference type="ARBA" id="ARBA00022840"/>
    </source>
</evidence>
<evidence type="ECO:0000259" key="6">
    <source>
        <dbReference type="PROSITE" id="PS50011"/>
    </source>
</evidence>
<protein>
    <recommendedName>
        <fullName evidence="2">non-specific serine/threonine protein kinase</fullName>
        <ecNumber evidence="2">2.7.11.1</ecNumber>
    </recommendedName>
</protein>
<evidence type="ECO:0000256" key="3">
    <source>
        <dbReference type="ARBA" id="ARBA00022741"/>
    </source>
</evidence>